<protein>
    <submittedName>
        <fullName evidence="1">Uncharacterized protein</fullName>
    </submittedName>
</protein>
<organism evidence="1 2">
    <name type="scientific">Brassica cretica</name>
    <name type="common">Mustard</name>
    <dbReference type="NCBI Taxonomy" id="69181"/>
    <lineage>
        <taxon>Eukaryota</taxon>
        <taxon>Viridiplantae</taxon>
        <taxon>Streptophyta</taxon>
        <taxon>Embryophyta</taxon>
        <taxon>Tracheophyta</taxon>
        <taxon>Spermatophyta</taxon>
        <taxon>Magnoliopsida</taxon>
        <taxon>eudicotyledons</taxon>
        <taxon>Gunneridae</taxon>
        <taxon>Pentapetalae</taxon>
        <taxon>rosids</taxon>
        <taxon>malvids</taxon>
        <taxon>Brassicales</taxon>
        <taxon>Brassicaceae</taxon>
        <taxon>Brassiceae</taxon>
        <taxon>Brassica</taxon>
    </lineage>
</organism>
<dbReference type="EMBL" id="QGKW02002005">
    <property type="protein sequence ID" value="KAF2544680.1"/>
    <property type="molecule type" value="Genomic_DNA"/>
</dbReference>
<evidence type="ECO:0000313" key="2">
    <source>
        <dbReference type="Proteomes" id="UP000712281"/>
    </source>
</evidence>
<comment type="caution">
    <text evidence="1">The sequence shown here is derived from an EMBL/GenBank/DDBJ whole genome shotgun (WGS) entry which is preliminary data.</text>
</comment>
<sequence length="129" mass="13412">MSLGSKSTCSTSLTSESFAGGGELLEFLFSAEDFSLGFWPEGRSRVVPGLSSGVVKSSVFPRTFVVSQEQIARVLAVKVANMFLNSSIIAALAGALATDTFAAGVWRLAPLPQLKGVFTLSASSVDMSG</sequence>
<name>A0A8S9GH68_BRACR</name>
<reference evidence="1" key="1">
    <citation type="submission" date="2019-12" db="EMBL/GenBank/DDBJ databases">
        <title>Genome sequencing and annotation of Brassica cretica.</title>
        <authorList>
            <person name="Studholme D.J."/>
            <person name="Sarris P.F."/>
        </authorList>
    </citation>
    <scope>NUCLEOTIDE SEQUENCE</scope>
    <source>
        <strain evidence="1">PFS-001/15</strain>
        <tissue evidence="1">Leaf</tissue>
    </source>
</reference>
<evidence type="ECO:0000313" key="1">
    <source>
        <dbReference type="EMBL" id="KAF2544680.1"/>
    </source>
</evidence>
<dbReference type="AlphaFoldDB" id="A0A8S9GH68"/>
<gene>
    <name evidence="1" type="ORF">F2Q68_00032580</name>
</gene>
<dbReference type="Proteomes" id="UP000712281">
    <property type="component" value="Unassembled WGS sequence"/>
</dbReference>
<accession>A0A8S9GH68</accession>
<proteinExistence type="predicted"/>